<comment type="caution">
    <text evidence="3">The sequence shown here is derived from an EMBL/GenBank/DDBJ whole genome shotgun (WGS) entry which is preliminary data.</text>
</comment>
<organism evidence="3 4">
    <name type="scientific">Dentipellis fragilis</name>
    <dbReference type="NCBI Taxonomy" id="205917"/>
    <lineage>
        <taxon>Eukaryota</taxon>
        <taxon>Fungi</taxon>
        <taxon>Dikarya</taxon>
        <taxon>Basidiomycota</taxon>
        <taxon>Agaricomycotina</taxon>
        <taxon>Agaricomycetes</taxon>
        <taxon>Russulales</taxon>
        <taxon>Hericiaceae</taxon>
        <taxon>Dentipellis</taxon>
    </lineage>
</organism>
<dbReference type="EMBL" id="SEOQ01000134">
    <property type="protein sequence ID" value="TFY69587.1"/>
    <property type="molecule type" value="Genomic_DNA"/>
</dbReference>
<keyword evidence="4" id="KW-1185">Reference proteome</keyword>
<evidence type="ECO:0000313" key="4">
    <source>
        <dbReference type="Proteomes" id="UP000298327"/>
    </source>
</evidence>
<feature type="region of interest" description="Disordered" evidence="1">
    <location>
        <begin position="1"/>
        <end position="30"/>
    </location>
</feature>
<feature type="transmembrane region" description="Helical" evidence="2">
    <location>
        <begin position="39"/>
        <end position="62"/>
    </location>
</feature>
<sequence length="217" mass="23332">MSSVTSVFPTAPTTSSPLPSSSSSGGVTSSGNGTNTASVMLFGFIIVIIVVIGAFLIGGFLWHRIRMQRHARIPGMLQYDEQTGGYTPGSPPPLYEVWADDEKLEGKGEWATLVPISVTIEETVQVDTASVSPEPEKSRSWLHPFHHRNTRTPSGEVITATDSMPTANVSFLIAMPSPTRRTTKDAASETSSAELWSQSGEYALGTYQTPFPEGARL</sequence>
<evidence type="ECO:0000256" key="2">
    <source>
        <dbReference type="SAM" id="Phobius"/>
    </source>
</evidence>
<proteinExistence type="predicted"/>
<protein>
    <submittedName>
        <fullName evidence="3">Uncharacterized protein</fullName>
    </submittedName>
</protein>
<feature type="region of interest" description="Disordered" evidence="1">
    <location>
        <begin position="128"/>
        <end position="155"/>
    </location>
</feature>
<gene>
    <name evidence="3" type="ORF">EVG20_g3097</name>
</gene>
<accession>A0A4Y9Z6E0</accession>
<evidence type="ECO:0000313" key="3">
    <source>
        <dbReference type="EMBL" id="TFY69587.1"/>
    </source>
</evidence>
<feature type="compositionally biased region" description="Low complexity" evidence="1">
    <location>
        <begin position="9"/>
        <end position="30"/>
    </location>
</feature>
<evidence type="ECO:0000256" key="1">
    <source>
        <dbReference type="SAM" id="MobiDB-lite"/>
    </source>
</evidence>
<keyword evidence="2" id="KW-0472">Membrane</keyword>
<dbReference type="Proteomes" id="UP000298327">
    <property type="component" value="Unassembled WGS sequence"/>
</dbReference>
<keyword evidence="2" id="KW-0812">Transmembrane</keyword>
<dbReference type="OrthoDB" id="3217798at2759"/>
<reference evidence="3 4" key="1">
    <citation type="submission" date="2019-02" db="EMBL/GenBank/DDBJ databases">
        <title>Genome sequencing of the rare red list fungi Dentipellis fragilis.</title>
        <authorList>
            <person name="Buettner E."/>
            <person name="Kellner H."/>
        </authorList>
    </citation>
    <scope>NUCLEOTIDE SEQUENCE [LARGE SCALE GENOMIC DNA]</scope>
    <source>
        <strain evidence="3 4">DSM 105465</strain>
    </source>
</reference>
<dbReference type="AlphaFoldDB" id="A0A4Y9Z6E0"/>
<keyword evidence="2" id="KW-1133">Transmembrane helix</keyword>
<name>A0A4Y9Z6E0_9AGAM</name>